<keyword evidence="1" id="KW-0805">Transcription regulation</keyword>
<evidence type="ECO:0000256" key="3">
    <source>
        <dbReference type="ARBA" id="ARBA00023163"/>
    </source>
</evidence>
<evidence type="ECO:0000256" key="2">
    <source>
        <dbReference type="ARBA" id="ARBA00023125"/>
    </source>
</evidence>
<evidence type="ECO:0000259" key="4">
    <source>
        <dbReference type="PROSITE" id="PS50937"/>
    </source>
</evidence>
<name>A0A2K2FQV1_9CLOT</name>
<dbReference type="SMART" id="SM00422">
    <property type="entry name" value="HTH_MERR"/>
    <property type="match status" value="1"/>
</dbReference>
<proteinExistence type="predicted"/>
<accession>A0A2K2FQV1</accession>
<dbReference type="GO" id="GO:0003700">
    <property type="term" value="F:DNA-binding transcription factor activity"/>
    <property type="evidence" value="ECO:0007669"/>
    <property type="project" value="InterPro"/>
</dbReference>
<sequence>MELQSISQVSRSYGVSTRMLRYYEQVGLIQSLRMEDYAYRVYDEKAINRLQQIIILRKLRVPVKQIIRILSNYDAAETVEIFRQKISEIDGEITTLATIKSILARFVEEINEKADMNLKLLGDQAVFSVISSLSFSDNLVKETRGNLSMEELNKANEEMMKLEDRDVRIVYLPPMTMAAAFAFGEDSVDKASDMLNKFIKESGLLKIKPDARGFDYNFTVVSPEHGENVHGHEAWVSIPDNMEIPAPLVKREFKGGLYAAHVLREWDFQDWRRLKEWVDASDKYESDWGSPRWESAETGYGYGLEETLNLYNFILKHDAEMSYLQLDLLFPIKEKESGK</sequence>
<organism evidence="5 6">
    <name type="scientific">Clostridium thermosuccinogenes</name>
    <dbReference type="NCBI Taxonomy" id="84032"/>
    <lineage>
        <taxon>Bacteria</taxon>
        <taxon>Bacillati</taxon>
        <taxon>Bacillota</taxon>
        <taxon>Clostridia</taxon>
        <taxon>Eubacteriales</taxon>
        <taxon>Clostridiaceae</taxon>
        <taxon>Clostridium</taxon>
    </lineage>
</organism>
<dbReference type="Gene3D" id="3.20.80.10">
    <property type="entry name" value="Regulatory factor, effector binding domain"/>
    <property type="match status" value="1"/>
</dbReference>
<dbReference type="OrthoDB" id="9811174at2"/>
<dbReference type="InterPro" id="IPR029441">
    <property type="entry name" value="Cass2"/>
</dbReference>
<reference evidence="5 6" key="1">
    <citation type="submission" date="2017-06" db="EMBL/GenBank/DDBJ databases">
        <title>Investigating the central metabolism of Clostridium thermosuccinogenes.</title>
        <authorList>
            <person name="Koendjbiharie J.G."/>
            <person name="van Kranenburg R."/>
        </authorList>
    </citation>
    <scope>NUCLEOTIDE SEQUENCE [LARGE SCALE GENOMIC DNA]</scope>
    <source>
        <strain evidence="5 6">DSM 5806</strain>
    </source>
</reference>
<dbReference type="PANTHER" id="PTHR30204">
    <property type="entry name" value="REDOX-CYCLING DRUG-SENSING TRANSCRIPTIONAL ACTIVATOR SOXR"/>
    <property type="match status" value="1"/>
</dbReference>
<dbReference type="Proteomes" id="UP000236151">
    <property type="component" value="Unassembled WGS sequence"/>
</dbReference>
<keyword evidence="2" id="KW-0238">DNA-binding</keyword>
<dbReference type="InterPro" id="IPR009061">
    <property type="entry name" value="DNA-bd_dom_put_sf"/>
</dbReference>
<dbReference type="InterPro" id="IPR011256">
    <property type="entry name" value="Reg_factor_effector_dom_sf"/>
</dbReference>
<dbReference type="EMBL" id="NIOJ01000003">
    <property type="protein sequence ID" value="PNU01159.1"/>
    <property type="molecule type" value="Genomic_DNA"/>
</dbReference>
<dbReference type="KEGG" id="cthd:CDO33_10750"/>
<dbReference type="Pfam" id="PF14526">
    <property type="entry name" value="Cass2"/>
    <property type="match status" value="1"/>
</dbReference>
<evidence type="ECO:0000313" key="5">
    <source>
        <dbReference type="EMBL" id="PNU01159.1"/>
    </source>
</evidence>
<dbReference type="Pfam" id="PF13411">
    <property type="entry name" value="MerR_1"/>
    <property type="match status" value="1"/>
</dbReference>
<dbReference type="InterPro" id="IPR000551">
    <property type="entry name" value="MerR-type_HTH_dom"/>
</dbReference>
<feature type="domain" description="HTH merR-type" evidence="4">
    <location>
        <begin position="5"/>
        <end position="72"/>
    </location>
</feature>
<dbReference type="AlphaFoldDB" id="A0A2K2FQV1"/>
<dbReference type="GO" id="GO:0003677">
    <property type="term" value="F:DNA binding"/>
    <property type="evidence" value="ECO:0007669"/>
    <property type="project" value="UniProtKB-KW"/>
</dbReference>
<dbReference type="RefSeq" id="WP_103080017.1">
    <property type="nucleotide sequence ID" value="NZ_CP021850.1"/>
</dbReference>
<dbReference type="SUPFAM" id="SSF46955">
    <property type="entry name" value="Putative DNA-binding domain"/>
    <property type="match status" value="1"/>
</dbReference>
<evidence type="ECO:0000256" key="1">
    <source>
        <dbReference type="ARBA" id="ARBA00023015"/>
    </source>
</evidence>
<protein>
    <submittedName>
        <fullName evidence="5">MerR family transcriptional regulator</fullName>
    </submittedName>
</protein>
<keyword evidence="6" id="KW-1185">Reference proteome</keyword>
<keyword evidence="3" id="KW-0804">Transcription</keyword>
<gene>
    <name evidence="5" type="ORF">CDQ84_01830</name>
</gene>
<dbReference type="PANTHER" id="PTHR30204:SF94">
    <property type="entry name" value="HEAVY METAL-DEPENDENT TRANSCRIPTIONAL REGULATOR HI_0293-RELATED"/>
    <property type="match status" value="1"/>
</dbReference>
<comment type="caution">
    <text evidence="5">The sequence shown here is derived from an EMBL/GenBank/DDBJ whole genome shotgun (WGS) entry which is preliminary data.</text>
</comment>
<dbReference type="PROSITE" id="PS50937">
    <property type="entry name" value="HTH_MERR_2"/>
    <property type="match status" value="1"/>
</dbReference>
<dbReference type="InterPro" id="IPR047057">
    <property type="entry name" value="MerR_fam"/>
</dbReference>
<dbReference type="Gene3D" id="1.10.1660.10">
    <property type="match status" value="1"/>
</dbReference>
<evidence type="ECO:0000313" key="6">
    <source>
        <dbReference type="Proteomes" id="UP000236151"/>
    </source>
</evidence>
<dbReference type="CDD" id="cd00592">
    <property type="entry name" value="HTH_MerR-like"/>
    <property type="match status" value="1"/>
</dbReference>